<organism evidence="2 3">
    <name type="scientific">Streptomyces boncukensis</name>
    <dbReference type="NCBI Taxonomy" id="2711219"/>
    <lineage>
        <taxon>Bacteria</taxon>
        <taxon>Bacillati</taxon>
        <taxon>Actinomycetota</taxon>
        <taxon>Actinomycetes</taxon>
        <taxon>Kitasatosporales</taxon>
        <taxon>Streptomycetaceae</taxon>
        <taxon>Streptomyces</taxon>
    </lineage>
</organism>
<sequence length="282" mass="28798">MPRFDTPAPVSLTLHVAVGTTRIAASGLPESTVAVHPGDPDREADVKAADQTRVSYADGRLLVATPKGRGLFSRPGSVSVEITLPEGSEVHGTASMGDFTCTGRLGDCRLKSSAGDILVARADAVHAVTQYGDVAVEYAAGSAQLTTASGALRAGELGGSAELKNSNGTTRVDEARGELRLKVANGDISIGRAHASVTARSANGAIRIAEAVRGALELDTSAGDLQVGVREGTAVWLDADSKAGQVRSSLESVGGPGEAAETLAVRARTSLGDIDIFRAGRD</sequence>
<proteinExistence type="predicted"/>
<dbReference type="InterPro" id="IPR025164">
    <property type="entry name" value="Toastrack_DUF4097"/>
</dbReference>
<feature type="domain" description="DUF4097" evidence="1">
    <location>
        <begin position="73"/>
        <end position="276"/>
    </location>
</feature>
<gene>
    <name evidence="2" type="ORF">G5C65_10930</name>
</gene>
<dbReference type="EMBL" id="JAAKZZ010000082">
    <property type="protein sequence ID" value="NGO68858.1"/>
    <property type="molecule type" value="Genomic_DNA"/>
</dbReference>
<reference evidence="2 3" key="1">
    <citation type="submission" date="2020-02" db="EMBL/GenBank/DDBJ databases">
        <title>Whole-genome analyses of novel actinobacteria.</title>
        <authorList>
            <person name="Sahin N."/>
            <person name="Tatar D."/>
        </authorList>
    </citation>
    <scope>NUCLEOTIDE SEQUENCE [LARGE SCALE GENOMIC DNA]</scope>
    <source>
        <strain evidence="2 3">SB3404</strain>
    </source>
</reference>
<evidence type="ECO:0000313" key="2">
    <source>
        <dbReference type="EMBL" id="NGO68858.1"/>
    </source>
</evidence>
<evidence type="ECO:0000313" key="3">
    <source>
        <dbReference type="Proteomes" id="UP000477722"/>
    </source>
</evidence>
<accession>A0A6G4WUR7</accession>
<evidence type="ECO:0000259" key="1">
    <source>
        <dbReference type="Pfam" id="PF13349"/>
    </source>
</evidence>
<dbReference type="Pfam" id="PF13349">
    <property type="entry name" value="DUF4097"/>
    <property type="match status" value="1"/>
</dbReference>
<protein>
    <submittedName>
        <fullName evidence="2">DUF4097 domain-containing protein</fullName>
    </submittedName>
</protein>
<dbReference type="Proteomes" id="UP000477722">
    <property type="component" value="Unassembled WGS sequence"/>
</dbReference>
<comment type="caution">
    <text evidence="2">The sequence shown here is derived from an EMBL/GenBank/DDBJ whole genome shotgun (WGS) entry which is preliminary data.</text>
</comment>
<dbReference type="AlphaFoldDB" id="A0A6G4WUR7"/>
<name>A0A6G4WUR7_9ACTN</name>
<dbReference type="RefSeq" id="WP_165298558.1">
    <property type="nucleotide sequence ID" value="NZ_JAAKZZ010000082.1"/>
</dbReference>
<keyword evidence="3" id="KW-1185">Reference proteome</keyword>